<evidence type="ECO:0000256" key="2">
    <source>
        <dbReference type="ARBA" id="ARBA00023306"/>
    </source>
</evidence>
<keyword evidence="2" id="KW-0131">Cell cycle</keyword>
<accession>A0ABD2ZMY2</accession>
<keyword evidence="4" id="KW-1185">Reference proteome</keyword>
<evidence type="ECO:0000313" key="3">
    <source>
        <dbReference type="EMBL" id="KAL3520797.1"/>
    </source>
</evidence>
<dbReference type="PANTHER" id="PTHR33142">
    <property type="entry name" value="CYCLIN-DEPENDENT PROTEIN KINASE INHIBITOR SMR13"/>
    <property type="match status" value="1"/>
</dbReference>
<evidence type="ECO:0000256" key="1">
    <source>
        <dbReference type="ARBA" id="ARBA00023013"/>
    </source>
</evidence>
<dbReference type="Proteomes" id="UP001630127">
    <property type="component" value="Unassembled WGS sequence"/>
</dbReference>
<dbReference type="EMBL" id="JBJUIK010000008">
    <property type="protein sequence ID" value="KAL3520797.1"/>
    <property type="molecule type" value="Genomic_DNA"/>
</dbReference>
<dbReference type="GO" id="GO:0004860">
    <property type="term" value="F:protein kinase inhibitor activity"/>
    <property type="evidence" value="ECO:0007669"/>
    <property type="project" value="UniProtKB-KW"/>
</dbReference>
<gene>
    <name evidence="3" type="ORF">ACH5RR_018946</name>
</gene>
<organism evidence="3 4">
    <name type="scientific">Cinchona calisaya</name>
    <dbReference type="NCBI Taxonomy" id="153742"/>
    <lineage>
        <taxon>Eukaryota</taxon>
        <taxon>Viridiplantae</taxon>
        <taxon>Streptophyta</taxon>
        <taxon>Embryophyta</taxon>
        <taxon>Tracheophyta</taxon>
        <taxon>Spermatophyta</taxon>
        <taxon>Magnoliopsida</taxon>
        <taxon>eudicotyledons</taxon>
        <taxon>Gunneridae</taxon>
        <taxon>Pentapetalae</taxon>
        <taxon>asterids</taxon>
        <taxon>lamiids</taxon>
        <taxon>Gentianales</taxon>
        <taxon>Rubiaceae</taxon>
        <taxon>Cinchonoideae</taxon>
        <taxon>Cinchoneae</taxon>
        <taxon>Cinchona</taxon>
    </lineage>
</organism>
<evidence type="ECO:0000313" key="4">
    <source>
        <dbReference type="Proteomes" id="UP001630127"/>
    </source>
</evidence>
<keyword evidence="1" id="KW-0649">Protein kinase inhibitor</keyword>
<dbReference type="InterPro" id="IPR040389">
    <property type="entry name" value="SMR"/>
</dbReference>
<name>A0ABD2ZMY2_9GENT</name>
<protein>
    <submittedName>
        <fullName evidence="3">Uncharacterized protein</fullName>
    </submittedName>
</protein>
<dbReference type="AlphaFoldDB" id="A0ABD2ZMY2"/>
<comment type="caution">
    <text evidence="3">The sequence shown here is derived from an EMBL/GenBank/DDBJ whole genome shotgun (WGS) entry which is preliminary data.</text>
</comment>
<proteinExistence type="predicted"/>
<sequence length="132" mass="14822">MSTDLELRQELLEIRVPTALNVKISQSSDNIEDDDQIGMIIQSQESTNINEEEEEEGCRTPKFAENMIPKILSCPPAPKKPRRVASSSCKRKLSEFFESVVGREEVESFFLQFEVVSKSVTGGGVVKKRCLV</sequence>
<dbReference type="PANTHER" id="PTHR33142:SF89">
    <property type="entry name" value="CYCLIN-DEPENDENT PROTEIN KINASE INHIBITOR SMR2"/>
    <property type="match status" value="1"/>
</dbReference>
<reference evidence="3 4" key="1">
    <citation type="submission" date="2024-11" db="EMBL/GenBank/DDBJ databases">
        <title>A near-complete genome assembly of Cinchona calisaya.</title>
        <authorList>
            <person name="Lian D.C."/>
            <person name="Zhao X.W."/>
            <person name="Wei L."/>
        </authorList>
    </citation>
    <scope>NUCLEOTIDE SEQUENCE [LARGE SCALE GENOMIC DNA]</scope>
    <source>
        <tissue evidence="3">Nenye</tissue>
    </source>
</reference>